<feature type="compositionally biased region" description="Basic and acidic residues" evidence="6">
    <location>
        <begin position="480"/>
        <end position="506"/>
    </location>
</feature>
<protein>
    <submittedName>
        <fullName evidence="8">FAD-binding domain-containing protein</fullName>
    </submittedName>
</protein>
<dbReference type="InterPro" id="IPR036155">
    <property type="entry name" value="Crypto/Photolyase_N_sf"/>
</dbReference>
<dbReference type="InterPro" id="IPR036134">
    <property type="entry name" value="Crypto/Photolyase_FAD-like_sf"/>
</dbReference>
<evidence type="ECO:0000259" key="7">
    <source>
        <dbReference type="PROSITE" id="PS51645"/>
    </source>
</evidence>
<evidence type="ECO:0000256" key="2">
    <source>
        <dbReference type="ARBA" id="ARBA00022827"/>
    </source>
</evidence>
<dbReference type="GO" id="GO:0006950">
    <property type="term" value="P:response to stress"/>
    <property type="evidence" value="ECO:0007669"/>
    <property type="project" value="UniProtKB-ARBA"/>
</dbReference>
<dbReference type="SUPFAM" id="SSF52425">
    <property type="entry name" value="Cryptochrome/photolyase, N-terminal domain"/>
    <property type="match status" value="1"/>
</dbReference>
<accession>A0ABD5WAT1</accession>
<feature type="region of interest" description="Disordered" evidence="6">
    <location>
        <begin position="480"/>
        <end position="528"/>
    </location>
</feature>
<reference evidence="8 9" key="1">
    <citation type="journal article" date="2019" name="Int. J. Syst. Evol. Microbiol.">
        <title>The Global Catalogue of Microorganisms (GCM) 10K type strain sequencing project: providing services to taxonomists for standard genome sequencing and annotation.</title>
        <authorList>
            <consortium name="The Broad Institute Genomics Platform"/>
            <consortium name="The Broad Institute Genome Sequencing Center for Infectious Disease"/>
            <person name="Wu L."/>
            <person name="Ma J."/>
        </authorList>
    </citation>
    <scope>NUCLEOTIDE SEQUENCE [LARGE SCALE GENOMIC DNA]</scope>
    <source>
        <strain evidence="8 9">DT31</strain>
    </source>
</reference>
<dbReference type="Proteomes" id="UP001596461">
    <property type="component" value="Unassembled WGS sequence"/>
</dbReference>
<dbReference type="PANTHER" id="PTHR11455:SF9">
    <property type="entry name" value="CRYPTOCHROME CIRCADIAN CLOCK 5 ISOFORM X1"/>
    <property type="match status" value="1"/>
</dbReference>
<keyword evidence="2 4" id="KW-0274">FAD</keyword>
<dbReference type="InterPro" id="IPR014729">
    <property type="entry name" value="Rossmann-like_a/b/a_fold"/>
</dbReference>
<dbReference type="Gene3D" id="1.25.40.80">
    <property type="match status" value="1"/>
</dbReference>
<dbReference type="PROSITE" id="PS00394">
    <property type="entry name" value="DNA_PHOTOLYASES_1_1"/>
    <property type="match status" value="1"/>
</dbReference>
<dbReference type="Gene3D" id="1.10.579.10">
    <property type="entry name" value="DNA Cyclobutane Dipyrimidine Photolyase, subunit A, domain 3"/>
    <property type="match status" value="1"/>
</dbReference>
<feature type="domain" description="Photolyase/cryptochrome alpha/beta" evidence="7">
    <location>
        <begin position="26"/>
        <end position="150"/>
    </location>
</feature>
<feature type="binding site" evidence="4">
    <location>
        <begin position="379"/>
        <end position="381"/>
    </location>
    <ligand>
        <name>FAD</name>
        <dbReference type="ChEBI" id="CHEBI:57692"/>
    </ligand>
</feature>
<evidence type="ECO:0000256" key="5">
    <source>
        <dbReference type="PIRSR" id="PIRSR602081-2"/>
    </source>
</evidence>
<dbReference type="InterPro" id="IPR006050">
    <property type="entry name" value="DNA_photolyase_N"/>
</dbReference>
<dbReference type="GeneID" id="81126892"/>
<evidence type="ECO:0000256" key="3">
    <source>
        <dbReference type="ARBA" id="ARBA00022991"/>
    </source>
</evidence>
<dbReference type="RefSeq" id="WP_284033600.1">
    <property type="nucleotide sequence ID" value="NZ_CP126155.1"/>
</dbReference>
<evidence type="ECO:0000256" key="1">
    <source>
        <dbReference type="ARBA" id="ARBA00022630"/>
    </source>
</evidence>
<dbReference type="Pfam" id="PF00875">
    <property type="entry name" value="DNA_photolyase"/>
    <property type="match status" value="1"/>
</dbReference>
<dbReference type="Gene3D" id="3.40.50.620">
    <property type="entry name" value="HUPs"/>
    <property type="match status" value="1"/>
</dbReference>
<dbReference type="PROSITE" id="PS51645">
    <property type="entry name" value="PHR_CRY_ALPHA_BETA"/>
    <property type="match status" value="1"/>
</dbReference>
<evidence type="ECO:0000256" key="4">
    <source>
        <dbReference type="PIRSR" id="PIRSR602081-1"/>
    </source>
</evidence>
<keyword evidence="3" id="KW-0157">Chromophore</keyword>
<dbReference type="EMBL" id="JBHTAH010000002">
    <property type="protein sequence ID" value="MFC7068590.1"/>
    <property type="molecule type" value="Genomic_DNA"/>
</dbReference>
<proteinExistence type="predicted"/>
<gene>
    <name evidence="8" type="ORF">ACFQL9_02975</name>
</gene>
<dbReference type="InterPro" id="IPR005101">
    <property type="entry name" value="Cryptochr/Photolyase_FAD-bd"/>
</dbReference>
<dbReference type="Pfam" id="PF03441">
    <property type="entry name" value="FAD_binding_7"/>
    <property type="match status" value="1"/>
</dbReference>
<dbReference type="AlphaFoldDB" id="A0ABD5WAT1"/>
<evidence type="ECO:0000313" key="9">
    <source>
        <dbReference type="Proteomes" id="UP001596461"/>
    </source>
</evidence>
<organism evidence="8 9">
    <name type="scientific">Halobaculum lipolyticum</name>
    <dbReference type="NCBI Taxonomy" id="3032001"/>
    <lineage>
        <taxon>Archaea</taxon>
        <taxon>Methanobacteriati</taxon>
        <taxon>Methanobacteriota</taxon>
        <taxon>Stenosarchaea group</taxon>
        <taxon>Halobacteria</taxon>
        <taxon>Halobacteriales</taxon>
        <taxon>Haloferacaceae</taxon>
        <taxon>Halobaculum</taxon>
    </lineage>
</organism>
<feature type="site" description="Electron transfer via tryptophanyl radical" evidence="5">
    <location>
        <position position="366"/>
    </location>
</feature>
<name>A0ABD5WAT1_9EURY</name>
<keyword evidence="1 4" id="KW-0285">Flavoprotein</keyword>
<dbReference type="InterPro" id="IPR018394">
    <property type="entry name" value="DNA_photolyase_1_CS_C"/>
</dbReference>
<feature type="binding site" evidence="4">
    <location>
        <position position="230"/>
    </location>
    <ligand>
        <name>FAD</name>
        <dbReference type="ChEBI" id="CHEBI:57692"/>
    </ligand>
</feature>
<sequence>MTADASATGPTEEPDAVPAVPSADGDACVVWHRRHLRIPDHPAVTYATREYDTVCPLFVFDPRFYGREALACDARRRFLHESLSDLADRYAARDTELVYARGDPLEVLSAFVDAGWDVAATADATSRYGARRDDRAAEALDVAFVDGDGIRRGVRDPRDGWGERVEAYFRAEPTAPDDAGFGDHGVAATTTVAAVEERYGVEPTKESVPVGGRTPALARLDRFLDRIHEYPSSISSPAAAETGTSRLSPYLRFGCLSVREVVRRLERDAPDGRGAELFRDRLYWNRHYTQKLQDWPGWTERAVNPVFRRLNWDRRDETLIAAWKDGETGYPMVDASMRCLRDTGWLNFRMRAMCASFFGYVLEQPWRVGADHFYEHLIDADPAINYTQWQYQTGLTGIAAVRIYDPRKQVREHDPDGEFVRRWVPELAAVPPEHLDEPEKTPLATQAEVGVRVGEDYPRPVVEFEAKRVAARERFDRLAERAREAARDPEIRRRLSLSRDRRDRLAAEASDGNDGGPGGGQASLDAFE</sequence>
<dbReference type="GO" id="GO:0006139">
    <property type="term" value="P:nucleobase-containing compound metabolic process"/>
    <property type="evidence" value="ECO:0007669"/>
    <property type="project" value="UniProtKB-ARBA"/>
</dbReference>
<evidence type="ECO:0000313" key="8">
    <source>
        <dbReference type="EMBL" id="MFC7068590.1"/>
    </source>
</evidence>
<dbReference type="InterPro" id="IPR002081">
    <property type="entry name" value="Cryptochrome/DNA_photolyase_1"/>
</dbReference>
<comment type="caution">
    <text evidence="8">The sequence shown here is derived from an EMBL/GenBank/DDBJ whole genome shotgun (WGS) entry which is preliminary data.</text>
</comment>
<dbReference type="PANTHER" id="PTHR11455">
    <property type="entry name" value="CRYPTOCHROME"/>
    <property type="match status" value="1"/>
</dbReference>
<feature type="site" description="Electron transfer via tryptophanyl radical" evidence="5">
    <location>
        <position position="312"/>
    </location>
</feature>
<evidence type="ECO:0000256" key="6">
    <source>
        <dbReference type="SAM" id="MobiDB-lite"/>
    </source>
</evidence>
<feature type="site" description="Electron transfer via tryptophanyl radical" evidence="5">
    <location>
        <position position="389"/>
    </location>
</feature>
<feature type="region of interest" description="Disordered" evidence="6">
    <location>
        <begin position="1"/>
        <end position="21"/>
    </location>
</feature>
<dbReference type="SUPFAM" id="SSF48173">
    <property type="entry name" value="Cryptochrome/photolyase FAD-binding domain"/>
    <property type="match status" value="1"/>
</dbReference>
<feature type="binding site" evidence="4">
    <location>
        <begin position="244"/>
        <end position="248"/>
    </location>
    <ligand>
        <name>FAD</name>
        <dbReference type="ChEBI" id="CHEBI:57692"/>
    </ligand>
</feature>
<comment type="cofactor">
    <cofactor evidence="4">
        <name>FAD</name>
        <dbReference type="ChEBI" id="CHEBI:57692"/>
    </cofactor>
    <text evidence="4">Binds 1 FAD per subunit.</text>
</comment>
<feature type="binding site" evidence="4">
    <location>
        <position position="278"/>
    </location>
    <ligand>
        <name>FAD</name>
        <dbReference type="ChEBI" id="CHEBI:57692"/>
    </ligand>
</feature>
<keyword evidence="9" id="KW-1185">Reference proteome</keyword>